<dbReference type="InterPro" id="IPR006311">
    <property type="entry name" value="TAT_signal"/>
</dbReference>
<accession>A0ABY7HST0</accession>
<gene>
    <name evidence="1" type="ORF">O1V66_05045</name>
</gene>
<reference evidence="1" key="1">
    <citation type="submission" date="2022-12" db="EMBL/GenBank/DDBJ databases">
        <title>Complete genome sequence of an Australian strain of Rouxiella badensis DAR84756 and resolution of the R. badensis DSM100043 and R. chamberiensis DSM28324 genomes.</title>
        <authorList>
            <person name="Paul S."/>
            <person name="Anderson P.J."/>
            <person name="Maynard G."/>
            <person name="Dyall-Smith M."/>
            <person name="Kudinha T."/>
        </authorList>
    </citation>
    <scope>NUCLEOTIDE SEQUENCE</scope>
    <source>
        <strain evidence="1">DSM 28324</strain>
    </source>
</reference>
<dbReference type="PROSITE" id="PS51318">
    <property type="entry name" value="TAT"/>
    <property type="match status" value="1"/>
</dbReference>
<dbReference type="Proteomes" id="UP001164712">
    <property type="component" value="Chromosome"/>
</dbReference>
<organism evidence="1 2">
    <name type="scientific">Rouxiella chamberiensis</name>
    <dbReference type="NCBI Taxonomy" id="1513468"/>
    <lineage>
        <taxon>Bacteria</taxon>
        <taxon>Pseudomonadati</taxon>
        <taxon>Pseudomonadota</taxon>
        <taxon>Gammaproteobacteria</taxon>
        <taxon>Enterobacterales</taxon>
        <taxon>Yersiniaceae</taxon>
        <taxon>Rouxiella</taxon>
    </lineage>
</organism>
<name>A0ABY7HST0_9GAMM</name>
<dbReference type="RefSeq" id="WP_269128168.1">
    <property type="nucleotide sequence ID" value="NZ_CP114058.1"/>
</dbReference>
<keyword evidence="2" id="KW-1185">Reference proteome</keyword>
<proteinExistence type="predicted"/>
<evidence type="ECO:0000313" key="1">
    <source>
        <dbReference type="EMBL" id="WAT02052.1"/>
    </source>
</evidence>
<dbReference type="EMBL" id="CP114058">
    <property type="protein sequence ID" value="WAT02052.1"/>
    <property type="molecule type" value="Genomic_DNA"/>
</dbReference>
<evidence type="ECO:0000313" key="2">
    <source>
        <dbReference type="Proteomes" id="UP001164712"/>
    </source>
</evidence>
<evidence type="ECO:0008006" key="3">
    <source>
        <dbReference type="Google" id="ProtNLM"/>
    </source>
</evidence>
<sequence>MQTSRRTFIGVMGALGAGILTRARPAHAAEKPLALEIAVRSPWMANQVALTRHNTLF</sequence>
<protein>
    <recommendedName>
        <fullName evidence="3">ABC transporter substrate-binding protein</fullName>
    </recommendedName>
</protein>